<dbReference type="EMBL" id="JARKHS020007331">
    <property type="protein sequence ID" value="KAK8781787.1"/>
    <property type="molecule type" value="Genomic_DNA"/>
</dbReference>
<organism evidence="3 4">
    <name type="scientific">Amblyomma americanum</name>
    <name type="common">Lone star tick</name>
    <dbReference type="NCBI Taxonomy" id="6943"/>
    <lineage>
        <taxon>Eukaryota</taxon>
        <taxon>Metazoa</taxon>
        <taxon>Ecdysozoa</taxon>
        <taxon>Arthropoda</taxon>
        <taxon>Chelicerata</taxon>
        <taxon>Arachnida</taxon>
        <taxon>Acari</taxon>
        <taxon>Parasitiformes</taxon>
        <taxon>Ixodida</taxon>
        <taxon>Ixodoidea</taxon>
        <taxon>Ixodidae</taxon>
        <taxon>Amblyomminae</taxon>
        <taxon>Amblyomma</taxon>
    </lineage>
</organism>
<evidence type="ECO:0000313" key="3">
    <source>
        <dbReference type="EMBL" id="KAK8781787.1"/>
    </source>
</evidence>
<dbReference type="Proteomes" id="UP001321473">
    <property type="component" value="Unassembled WGS sequence"/>
</dbReference>
<proteinExistence type="predicted"/>
<keyword evidence="4" id="KW-1185">Reference proteome</keyword>
<evidence type="ECO:0000313" key="4">
    <source>
        <dbReference type="Proteomes" id="UP001321473"/>
    </source>
</evidence>
<evidence type="ECO:0000256" key="1">
    <source>
        <dbReference type="SAM" id="MobiDB-lite"/>
    </source>
</evidence>
<gene>
    <name evidence="3" type="ORF">V5799_016872</name>
</gene>
<keyword evidence="2" id="KW-1133">Transmembrane helix</keyword>
<comment type="caution">
    <text evidence="3">The sequence shown here is derived from an EMBL/GenBank/DDBJ whole genome shotgun (WGS) entry which is preliminary data.</text>
</comment>
<sequence length="786" mass="87439">MKERTKKWTGLFVGWQHLSLVLFAYRKGQLAGARRALQGMAQPPRPAVVADPTPAAPGSAPGADQQPAANPAYSTGGIAFDSRQEMLFEPPPRVRGWIFTAWVFCAVGTVTLLVPLGFTLLPLLTRHTPKLPRVVSRTTNASAATTQSSAKTTAATTTTTVIPLACVRSTPVVNDNIDGIGTTTFPATSSVPKITATVYCLFNNSRIRKNLGHDFLPVHIPWEFCPNIVYWSIGLSKTGLLVMRAPKFEKIHGLMKLRSIRDDHRPDANIIITIGGYPEDAGLLYQLGPGTRHEHNLAQLLLEGLHKYKFNGLNIHLVEDASCESYFKEKFQRLGSLIDTFVGLVKLNYAISPFPISIMVGTNEKLGKEVARQLGTKIEMLFFDSHEFVRLNISSDISTYCLKYATRTDDLYFRRRFSASWSLRLCGSFSFLFPSRSCPQCGDLGAALPVTRRKGYASYLDLCFLNYTQLIINHGSGGCDQVVASETTDVIYIPADSTLVDAFNGSFMHLVESHVRLMPLMNLFLITKNIDYTLFPRAACKAVSPAFDGRSLNVAAYPFVDCSRRTILDLRALERNISRGWSALKHTGLTGGVGYSKVGRRRVYRFKLSPMSQVIIKALRRNNVTLTIKKYSMAKRNLQKLLLDREIDVTLDLHLVVAQKDTLIKCAAVSTTRCLTFFSIKRPEGHSVMKHLFHFLKHFAMYLLTCGALFLGVYYVQAKVLRDDADLNRAVFFMLSVLLSNSSQHQPSSATRTAAVLWSCWMLASLVLRSYMTSVITSQSQSVGLR</sequence>
<keyword evidence="2" id="KW-0812">Transmembrane</keyword>
<dbReference type="AlphaFoldDB" id="A0AAQ4F3W1"/>
<accession>A0AAQ4F3W1</accession>
<name>A0AAQ4F3W1_AMBAM</name>
<evidence type="ECO:0000256" key="2">
    <source>
        <dbReference type="SAM" id="Phobius"/>
    </source>
</evidence>
<feature type="transmembrane region" description="Helical" evidence="2">
    <location>
        <begin position="699"/>
        <end position="715"/>
    </location>
</feature>
<feature type="transmembrane region" description="Helical" evidence="2">
    <location>
        <begin position="97"/>
        <end position="124"/>
    </location>
</feature>
<reference evidence="3 4" key="1">
    <citation type="journal article" date="2023" name="Arcadia Sci">
        <title>De novo assembly of a long-read Amblyomma americanum tick genome.</title>
        <authorList>
            <person name="Chou S."/>
            <person name="Poskanzer K.E."/>
            <person name="Rollins M."/>
            <person name="Thuy-Boun P.S."/>
        </authorList>
    </citation>
    <scope>NUCLEOTIDE SEQUENCE [LARGE SCALE GENOMIC DNA]</scope>
    <source>
        <strain evidence="3">F_SG_1</strain>
        <tissue evidence="3">Salivary glands</tissue>
    </source>
</reference>
<feature type="compositionally biased region" description="Low complexity" evidence="1">
    <location>
        <begin position="47"/>
        <end position="69"/>
    </location>
</feature>
<keyword evidence="2" id="KW-0472">Membrane</keyword>
<protein>
    <submittedName>
        <fullName evidence="3">Uncharacterized protein</fullName>
    </submittedName>
</protein>
<feature type="region of interest" description="Disordered" evidence="1">
    <location>
        <begin position="42"/>
        <end position="75"/>
    </location>
</feature>